<dbReference type="GO" id="GO:0006508">
    <property type="term" value="P:proteolysis"/>
    <property type="evidence" value="ECO:0007669"/>
    <property type="project" value="UniProtKB-KW"/>
</dbReference>
<keyword evidence="1" id="KW-0378">Hydrolase</keyword>
<keyword evidence="1" id="KW-0645">Protease</keyword>
<sequence length="266" mass="29832">MNIPYIIHEAPITVGENIVTNSAKPYAEGILQDLEVVNRNRRCYSTADMKAQLASDRTKELLKTKNMKGENGHPVSTDITRQSTIDPMKVCVRYDDIWLDGNLVMAKFTGTNNQLGREFDSDLLDGELPSFSLRALGSLETTGGKSYVKNLKVITWDRVIYPSHKRAYTTKLLTESAGSVDDNQCVVSESYTGKIIPINNPAVISYIQNESANVNLISDILNFDKKSLSVLENGTVRLHDDTGATLVMNTEKYIRDEIMEWASRRY</sequence>
<dbReference type="GO" id="GO:0008233">
    <property type="term" value="F:peptidase activity"/>
    <property type="evidence" value="ECO:0007669"/>
    <property type="project" value="UniProtKB-KW"/>
</dbReference>
<accession>A0A8S5UTD1</accession>
<evidence type="ECO:0000313" key="1">
    <source>
        <dbReference type="EMBL" id="DAF97699.1"/>
    </source>
</evidence>
<dbReference type="Pfam" id="PF03420">
    <property type="entry name" value="Peptidase_S77"/>
    <property type="match status" value="1"/>
</dbReference>
<dbReference type="EMBL" id="BK016136">
    <property type="protein sequence ID" value="DAF97699.1"/>
    <property type="molecule type" value="Genomic_DNA"/>
</dbReference>
<reference evidence="1" key="1">
    <citation type="journal article" date="2021" name="Proc. Natl. Acad. Sci. U.S.A.">
        <title>A Catalog of Tens of Thousands of Viruses from Human Metagenomes Reveals Hidden Associations with Chronic Diseases.</title>
        <authorList>
            <person name="Tisza M.J."/>
            <person name="Buck C.B."/>
        </authorList>
    </citation>
    <scope>NUCLEOTIDE SEQUENCE</scope>
    <source>
        <strain evidence="1">CtYA416</strain>
    </source>
</reference>
<organism evidence="1">
    <name type="scientific">Myoviridae sp. ctYA416</name>
    <dbReference type="NCBI Taxonomy" id="2825125"/>
    <lineage>
        <taxon>Viruses</taxon>
        <taxon>Duplodnaviria</taxon>
        <taxon>Heunggongvirae</taxon>
        <taxon>Uroviricota</taxon>
        <taxon>Caudoviricetes</taxon>
    </lineage>
</organism>
<name>A0A8S5UTD1_9CAUD</name>
<dbReference type="InterPro" id="IPR005082">
    <property type="entry name" value="Peptidase_U9_T4_prohead"/>
</dbReference>
<protein>
    <submittedName>
        <fullName evidence="1">Prohead core protein serine protease</fullName>
    </submittedName>
</protein>
<proteinExistence type="predicted"/>